<dbReference type="RefSeq" id="WP_170023678.1">
    <property type="nucleotide sequence ID" value="NZ_PDJJ01000001.1"/>
</dbReference>
<comment type="caution">
    <text evidence="2">The sequence shown here is derived from an EMBL/GenBank/DDBJ whole genome shotgun (WGS) entry which is preliminary data.</text>
</comment>
<dbReference type="InterPro" id="IPR013783">
    <property type="entry name" value="Ig-like_fold"/>
</dbReference>
<sequence length="556" mass="59974">MTGGWARRGGRASDTGVLARGLAAVVALMVGAAALVVAPPRPAAAEEVELVPTSIAVTQPAPWTSLGDRVLDVVVTTADGTVVDEGRIVADIDGVPGTVSSTVPTGPLVVKQPLLPGRYGASIEYRPAEGYAASTWNGEVVVQDGTIPTTVEVSAPDVVPFDEQVVLDVGVTSATGTPEGKVGIWWDGDPWPSGFYRSTLVDGRATVRVLGYGDPGTLGVTRHFSVVYYPAGDMQTSSAADSFTRGRTTRELEIWFDRVWDGVFPVTADPWDVSVYVPDLYYYGPEVSDGTISLYEGDRLLRSKPFPSYRDGDPLVVTEFRLSEKDLPVGKHRLTARLTGATYVKDASTSWSMSVEKLRTTTDPSRGTADLLRFGDTMKLGAGVMMWRNSGEPRATGTLTFYEGSTRLGSTSLRADGYGGTLTLGNKRLAIGKHKIRAVYSGDENYRGSSGTSTIGVWKALSKVKVRLSDRPVPRGERLKIKVRVTSPSDIALTGKVKVKVDGRTVKTVTLRKRHDGRTTITMPHIDTGKHRLKIVYVGNDKTKRSVAEPNRLRFL</sequence>
<gene>
    <name evidence="2" type="ORF">ATJ88_3275</name>
</gene>
<accession>A0A2A9F077</accession>
<organism evidence="2 3">
    <name type="scientific">Isoptericola jiangsuensis</name>
    <dbReference type="NCBI Taxonomy" id="548579"/>
    <lineage>
        <taxon>Bacteria</taxon>
        <taxon>Bacillati</taxon>
        <taxon>Actinomycetota</taxon>
        <taxon>Actinomycetes</taxon>
        <taxon>Micrococcales</taxon>
        <taxon>Promicromonosporaceae</taxon>
        <taxon>Isoptericola</taxon>
    </lineage>
</organism>
<dbReference type="InterPro" id="IPR032109">
    <property type="entry name" value="Big_3_5"/>
</dbReference>
<protein>
    <submittedName>
        <fullName evidence="2">Ig-like domain-containing protein</fullName>
    </submittedName>
</protein>
<dbReference type="Pfam" id="PF16640">
    <property type="entry name" value="Big_3_5"/>
    <property type="match status" value="1"/>
</dbReference>
<dbReference type="GO" id="GO:0005975">
    <property type="term" value="P:carbohydrate metabolic process"/>
    <property type="evidence" value="ECO:0007669"/>
    <property type="project" value="UniProtKB-ARBA"/>
</dbReference>
<evidence type="ECO:0000259" key="1">
    <source>
        <dbReference type="Pfam" id="PF16640"/>
    </source>
</evidence>
<reference evidence="2 3" key="1">
    <citation type="submission" date="2017-10" db="EMBL/GenBank/DDBJ databases">
        <title>Sequencing the genomes of 1000 actinobacteria strains.</title>
        <authorList>
            <person name="Klenk H.-P."/>
        </authorList>
    </citation>
    <scope>NUCLEOTIDE SEQUENCE [LARGE SCALE GENOMIC DNA]</scope>
    <source>
        <strain evidence="2 3">DSM 21863</strain>
    </source>
</reference>
<dbReference type="AlphaFoldDB" id="A0A2A9F077"/>
<dbReference type="EMBL" id="PDJJ01000001">
    <property type="protein sequence ID" value="PFG44548.1"/>
    <property type="molecule type" value="Genomic_DNA"/>
</dbReference>
<proteinExistence type="predicted"/>
<dbReference type="Gene3D" id="2.60.40.10">
    <property type="entry name" value="Immunoglobulins"/>
    <property type="match status" value="2"/>
</dbReference>
<evidence type="ECO:0000313" key="2">
    <source>
        <dbReference type="EMBL" id="PFG44548.1"/>
    </source>
</evidence>
<evidence type="ECO:0000313" key="3">
    <source>
        <dbReference type="Proteomes" id="UP000224130"/>
    </source>
</evidence>
<name>A0A2A9F077_9MICO</name>
<feature type="domain" description="Bacterial Ig-like" evidence="1">
    <location>
        <begin position="374"/>
        <end position="454"/>
    </location>
</feature>
<dbReference type="Proteomes" id="UP000224130">
    <property type="component" value="Unassembled WGS sequence"/>
</dbReference>
<keyword evidence="3" id="KW-1185">Reference proteome</keyword>